<dbReference type="InterPro" id="IPR036412">
    <property type="entry name" value="HAD-like_sf"/>
</dbReference>
<dbReference type="SUPFAM" id="SSF56784">
    <property type="entry name" value="HAD-like"/>
    <property type="match status" value="1"/>
</dbReference>
<reference evidence="5" key="2">
    <citation type="journal article" date="2021" name="Syst. Appl. Microbiol.">
        <title>Roseomonas hellenica sp. nov., isolated from roots of wild-growing Alkanna tinctoria.</title>
        <authorList>
            <person name="Rat A."/>
            <person name="Naranjo H.D."/>
            <person name="Lebbe L."/>
            <person name="Cnockaert M."/>
            <person name="Krigas N."/>
            <person name="Grigoriadou K."/>
            <person name="Maloupa E."/>
            <person name="Willems A."/>
        </authorList>
    </citation>
    <scope>NUCLEOTIDE SEQUENCE</scope>
    <source>
        <strain evidence="5">LMG 28251</strain>
    </source>
</reference>
<dbReference type="GO" id="GO:0006281">
    <property type="term" value="P:DNA repair"/>
    <property type="evidence" value="ECO:0007669"/>
    <property type="project" value="TreeGrafter"/>
</dbReference>
<dbReference type="GO" id="GO:0008967">
    <property type="term" value="F:phosphoglycolate phosphatase activity"/>
    <property type="evidence" value="ECO:0007669"/>
    <property type="project" value="UniProtKB-EC"/>
</dbReference>
<evidence type="ECO:0000313" key="6">
    <source>
        <dbReference type="Proteomes" id="UP001196068"/>
    </source>
</evidence>
<evidence type="ECO:0000256" key="4">
    <source>
        <dbReference type="ARBA" id="ARBA00013078"/>
    </source>
</evidence>
<dbReference type="RefSeq" id="WP_211872636.1">
    <property type="nucleotide sequence ID" value="NZ_JAAEDH010000002.1"/>
</dbReference>
<dbReference type="EMBL" id="JAAEDH010000002">
    <property type="protein sequence ID" value="MBR0653928.1"/>
    <property type="molecule type" value="Genomic_DNA"/>
</dbReference>
<proteinExistence type="inferred from homology"/>
<accession>A0AAF1JZ11</accession>
<name>A0AAF1JZ11_9PROT</name>
<comment type="similarity">
    <text evidence="3">Belongs to the HAD-like hydrolase superfamily. CbbY/CbbZ/Gph/YieH family.</text>
</comment>
<sequence>MTSPMILLDLDGTLVDSVPDLARALNQLMAAHGQEGFAHATVAGFVGDGVAALIERGFAARGLAVPPGAVGEFLNDYAPRAAELTRPFPGVREMLAALRADGWRLAVCTNKPEAPARAMLDTLGLMPLLDGIGGGDSFPMRKPDPGHLLATLVMAGGDAARAIMLGDHANDVVAAAGAGLPAIFAGWGYGPPSMAGDAPVAPEPAAVPPLVATLRLRAGW</sequence>
<organism evidence="5 6">
    <name type="scientific">Plastoroseomonas arctica</name>
    <dbReference type="NCBI Taxonomy" id="1509237"/>
    <lineage>
        <taxon>Bacteria</taxon>
        <taxon>Pseudomonadati</taxon>
        <taxon>Pseudomonadota</taxon>
        <taxon>Alphaproteobacteria</taxon>
        <taxon>Acetobacterales</taxon>
        <taxon>Acetobacteraceae</taxon>
        <taxon>Plastoroseomonas</taxon>
    </lineage>
</organism>
<dbReference type="Proteomes" id="UP001196068">
    <property type="component" value="Unassembled WGS sequence"/>
</dbReference>
<evidence type="ECO:0000256" key="3">
    <source>
        <dbReference type="ARBA" id="ARBA00006171"/>
    </source>
</evidence>
<evidence type="ECO:0000256" key="1">
    <source>
        <dbReference type="ARBA" id="ARBA00000830"/>
    </source>
</evidence>
<dbReference type="PANTHER" id="PTHR43434">
    <property type="entry name" value="PHOSPHOGLYCOLATE PHOSPHATASE"/>
    <property type="match status" value="1"/>
</dbReference>
<dbReference type="Gene3D" id="3.40.50.1000">
    <property type="entry name" value="HAD superfamily/HAD-like"/>
    <property type="match status" value="1"/>
</dbReference>
<dbReference type="GO" id="GO:0005829">
    <property type="term" value="C:cytosol"/>
    <property type="evidence" value="ECO:0007669"/>
    <property type="project" value="TreeGrafter"/>
</dbReference>
<dbReference type="SFLD" id="SFLDG01129">
    <property type="entry name" value="C1.5:_HAD__Beta-PGM__Phosphata"/>
    <property type="match status" value="1"/>
</dbReference>
<comment type="catalytic activity">
    <reaction evidence="1">
        <text>2-phosphoglycolate + H2O = glycolate + phosphate</text>
        <dbReference type="Rhea" id="RHEA:14369"/>
        <dbReference type="ChEBI" id="CHEBI:15377"/>
        <dbReference type="ChEBI" id="CHEBI:29805"/>
        <dbReference type="ChEBI" id="CHEBI:43474"/>
        <dbReference type="ChEBI" id="CHEBI:58033"/>
        <dbReference type="EC" id="3.1.3.18"/>
    </reaction>
</comment>
<evidence type="ECO:0000256" key="2">
    <source>
        <dbReference type="ARBA" id="ARBA00004818"/>
    </source>
</evidence>
<comment type="pathway">
    <text evidence="2">Organic acid metabolism; glycolate biosynthesis; glycolate from 2-phosphoglycolate: step 1/1.</text>
</comment>
<dbReference type="PANTHER" id="PTHR43434:SF1">
    <property type="entry name" value="PHOSPHOGLYCOLATE PHOSPHATASE"/>
    <property type="match status" value="1"/>
</dbReference>
<dbReference type="Pfam" id="PF00702">
    <property type="entry name" value="Hydrolase"/>
    <property type="match status" value="1"/>
</dbReference>
<dbReference type="SFLD" id="SFLDS00003">
    <property type="entry name" value="Haloacid_Dehalogenase"/>
    <property type="match status" value="1"/>
</dbReference>
<gene>
    <name evidence="5" type="ORF">GXW79_02430</name>
</gene>
<dbReference type="AlphaFoldDB" id="A0AAF1JZ11"/>
<reference evidence="5" key="1">
    <citation type="submission" date="2020-01" db="EMBL/GenBank/DDBJ databases">
        <authorList>
            <person name="Rat A."/>
        </authorList>
    </citation>
    <scope>NUCLEOTIDE SEQUENCE</scope>
    <source>
        <strain evidence="5">LMG 28251</strain>
    </source>
</reference>
<evidence type="ECO:0000313" key="5">
    <source>
        <dbReference type="EMBL" id="MBR0653928.1"/>
    </source>
</evidence>
<dbReference type="InterPro" id="IPR023214">
    <property type="entry name" value="HAD_sf"/>
</dbReference>
<keyword evidence="5" id="KW-0378">Hydrolase</keyword>
<comment type="caution">
    <text evidence="5">The sequence shown here is derived from an EMBL/GenBank/DDBJ whole genome shotgun (WGS) entry which is preliminary data.</text>
</comment>
<dbReference type="InterPro" id="IPR050155">
    <property type="entry name" value="HAD-like_hydrolase_sf"/>
</dbReference>
<protein>
    <recommendedName>
        <fullName evidence="4">phosphoglycolate phosphatase</fullName>
        <ecNumber evidence="4">3.1.3.18</ecNumber>
    </recommendedName>
</protein>
<dbReference type="Gene3D" id="1.10.150.240">
    <property type="entry name" value="Putative phosphatase, domain 2"/>
    <property type="match status" value="1"/>
</dbReference>
<dbReference type="EC" id="3.1.3.18" evidence="4"/>
<keyword evidence="6" id="KW-1185">Reference proteome</keyword>
<dbReference type="InterPro" id="IPR023198">
    <property type="entry name" value="PGP-like_dom2"/>
</dbReference>